<feature type="transmembrane region" description="Helical" evidence="6">
    <location>
        <begin position="167"/>
        <end position="188"/>
    </location>
</feature>
<evidence type="ECO:0000256" key="4">
    <source>
        <dbReference type="ARBA" id="ARBA00022989"/>
    </source>
</evidence>
<dbReference type="AlphaFoldDB" id="A0A840F8J0"/>
<name>A0A840F8J0_9ACTN</name>
<evidence type="ECO:0000256" key="2">
    <source>
        <dbReference type="ARBA" id="ARBA00022475"/>
    </source>
</evidence>
<evidence type="ECO:0000313" key="8">
    <source>
        <dbReference type="Proteomes" id="UP000551501"/>
    </source>
</evidence>
<dbReference type="Proteomes" id="UP000551501">
    <property type="component" value="Unassembled WGS sequence"/>
</dbReference>
<proteinExistence type="predicted"/>
<evidence type="ECO:0000256" key="5">
    <source>
        <dbReference type="ARBA" id="ARBA00023136"/>
    </source>
</evidence>
<dbReference type="PIRSF" id="PIRSF006060">
    <property type="entry name" value="AA_transporter"/>
    <property type="match status" value="1"/>
</dbReference>
<feature type="transmembrane region" description="Helical" evidence="6">
    <location>
        <begin position="140"/>
        <end position="160"/>
    </location>
</feature>
<organism evidence="7 8">
    <name type="scientific">Gordonia humi</name>
    <dbReference type="NCBI Taxonomy" id="686429"/>
    <lineage>
        <taxon>Bacteria</taxon>
        <taxon>Bacillati</taxon>
        <taxon>Actinomycetota</taxon>
        <taxon>Actinomycetes</taxon>
        <taxon>Mycobacteriales</taxon>
        <taxon>Gordoniaceae</taxon>
        <taxon>Gordonia</taxon>
    </lineage>
</organism>
<keyword evidence="2" id="KW-1003">Cell membrane</keyword>
<evidence type="ECO:0000256" key="1">
    <source>
        <dbReference type="ARBA" id="ARBA00004651"/>
    </source>
</evidence>
<keyword evidence="3 6" id="KW-0812">Transmembrane</keyword>
<dbReference type="Pfam" id="PF13520">
    <property type="entry name" value="AA_permease_2"/>
    <property type="match status" value="1"/>
</dbReference>
<dbReference type="Gene3D" id="1.20.1740.10">
    <property type="entry name" value="Amino acid/polyamine transporter I"/>
    <property type="match status" value="1"/>
</dbReference>
<dbReference type="GO" id="GO:0022857">
    <property type="term" value="F:transmembrane transporter activity"/>
    <property type="evidence" value="ECO:0007669"/>
    <property type="project" value="InterPro"/>
</dbReference>
<feature type="transmembrane region" description="Helical" evidence="6">
    <location>
        <begin position="443"/>
        <end position="460"/>
    </location>
</feature>
<feature type="transmembrane region" description="Helical" evidence="6">
    <location>
        <begin position="286"/>
        <end position="312"/>
    </location>
</feature>
<feature type="transmembrane region" description="Helical" evidence="6">
    <location>
        <begin position="242"/>
        <end position="266"/>
    </location>
</feature>
<evidence type="ECO:0000256" key="3">
    <source>
        <dbReference type="ARBA" id="ARBA00022692"/>
    </source>
</evidence>
<dbReference type="PANTHER" id="PTHR42770">
    <property type="entry name" value="AMINO ACID TRANSPORTER-RELATED"/>
    <property type="match status" value="1"/>
</dbReference>
<dbReference type="GO" id="GO:0005886">
    <property type="term" value="C:plasma membrane"/>
    <property type="evidence" value="ECO:0007669"/>
    <property type="project" value="UniProtKB-SubCell"/>
</dbReference>
<feature type="transmembrane region" description="Helical" evidence="6">
    <location>
        <begin position="104"/>
        <end position="128"/>
    </location>
</feature>
<keyword evidence="8" id="KW-1185">Reference proteome</keyword>
<dbReference type="PANTHER" id="PTHR42770:SF16">
    <property type="entry name" value="AMINO ACID PERMEASE"/>
    <property type="match status" value="1"/>
</dbReference>
<dbReference type="EMBL" id="JACIFP010000003">
    <property type="protein sequence ID" value="MBB4138206.1"/>
    <property type="molecule type" value="Genomic_DNA"/>
</dbReference>
<gene>
    <name evidence="7" type="ORF">BKA16_004831</name>
</gene>
<feature type="transmembrane region" description="Helical" evidence="6">
    <location>
        <begin position="61"/>
        <end position="92"/>
    </location>
</feature>
<dbReference type="InterPro" id="IPR050367">
    <property type="entry name" value="APC_superfamily"/>
</dbReference>
<protein>
    <submittedName>
        <fullName evidence="7">Amino acid transporter</fullName>
    </submittedName>
</protein>
<comment type="caution">
    <text evidence="7">The sequence shown here is derived from an EMBL/GenBank/DDBJ whole genome shotgun (WGS) entry which is preliminary data.</text>
</comment>
<feature type="transmembrane region" description="Helical" evidence="6">
    <location>
        <begin position="375"/>
        <end position="400"/>
    </location>
</feature>
<accession>A0A840F8J0</accession>
<feature type="transmembrane region" description="Helical" evidence="6">
    <location>
        <begin position="412"/>
        <end position="431"/>
    </location>
</feature>
<sequence>MAEVANTESASQQPTGRLQRNAIGVSGMVFMVVAFAAPLTAMASNLSLSLGFGVGIGTLGWFLVVGLLLAVFTVGYSVLARTVVSAGAYFAYIGHGLGLKAGSAAATIAFISYNLAAAAMAAAAGYFGDIAVQAYTGVELPWPVYSGVAFVVMMAVSYIGIAIASKLTLVVSLIQFALLGALAVKVLLDRPSAFTLEGFEPTAMFGPGLSLTIVFIFLSFGGYEAAAAYGEECSAPERKIKRATFIALGVLLVVFLISTWTLVAAFDDVQAAAAADPAGLLISAANQYLGAAAAKVIGATVAISFFAAAVAIHNMAARYGFALGRAGILPASMAKTHEGFGTPNVASAVQIGTSVSILIPFIVLESDPISSLFPIVSGVTALTIVILMGACSVSVLVASLKGSVTGGVIETRIFPVVSAVGFAFVMALLIVKYEEVTGSDSKLISAMPLILVIGAVVGVVRSRYSTGEISVN</sequence>
<feature type="transmembrane region" description="Helical" evidence="6">
    <location>
        <begin position="208"/>
        <end position="230"/>
    </location>
</feature>
<dbReference type="RefSeq" id="WP_183373419.1">
    <property type="nucleotide sequence ID" value="NZ_BAABHL010000173.1"/>
</dbReference>
<reference evidence="7 8" key="1">
    <citation type="submission" date="2020-08" db="EMBL/GenBank/DDBJ databases">
        <title>Sequencing the genomes of 1000 actinobacteria strains.</title>
        <authorList>
            <person name="Klenk H.-P."/>
        </authorList>
    </citation>
    <scope>NUCLEOTIDE SEQUENCE [LARGE SCALE GENOMIC DNA]</scope>
    <source>
        <strain evidence="7 8">DSM 45298</strain>
    </source>
</reference>
<dbReference type="InterPro" id="IPR002293">
    <property type="entry name" value="AA/rel_permease1"/>
</dbReference>
<feature type="transmembrane region" description="Helical" evidence="6">
    <location>
        <begin position="345"/>
        <end position="363"/>
    </location>
</feature>
<evidence type="ECO:0000313" key="7">
    <source>
        <dbReference type="EMBL" id="MBB4138206.1"/>
    </source>
</evidence>
<keyword evidence="4 6" id="KW-1133">Transmembrane helix</keyword>
<evidence type="ECO:0000256" key="6">
    <source>
        <dbReference type="SAM" id="Phobius"/>
    </source>
</evidence>
<keyword evidence="5 6" id="KW-0472">Membrane</keyword>
<comment type="subcellular location">
    <subcellularLocation>
        <location evidence="1">Cell membrane</location>
        <topology evidence="1">Multi-pass membrane protein</topology>
    </subcellularLocation>
</comment>
<feature type="transmembrane region" description="Helical" evidence="6">
    <location>
        <begin position="21"/>
        <end position="41"/>
    </location>
</feature>